<feature type="transmembrane region" description="Helical" evidence="1">
    <location>
        <begin position="57"/>
        <end position="81"/>
    </location>
</feature>
<reference evidence="2" key="1">
    <citation type="journal article" date="2021" name="PeerJ">
        <title>Extensive microbial diversity within the chicken gut microbiome revealed by metagenomics and culture.</title>
        <authorList>
            <person name="Gilroy R."/>
            <person name="Ravi A."/>
            <person name="Getino M."/>
            <person name="Pursley I."/>
            <person name="Horton D.L."/>
            <person name="Alikhan N.F."/>
            <person name="Baker D."/>
            <person name="Gharbi K."/>
            <person name="Hall N."/>
            <person name="Watson M."/>
            <person name="Adriaenssens E.M."/>
            <person name="Foster-Nyarko E."/>
            <person name="Jarju S."/>
            <person name="Secka A."/>
            <person name="Antonio M."/>
            <person name="Oren A."/>
            <person name="Chaudhuri R.R."/>
            <person name="La Ragione R."/>
            <person name="Hildebrand F."/>
            <person name="Pallen M.J."/>
        </authorList>
    </citation>
    <scope>NUCLEOTIDE SEQUENCE</scope>
    <source>
        <strain evidence="2">ChiW7-2402</strain>
    </source>
</reference>
<evidence type="ECO:0000256" key="1">
    <source>
        <dbReference type="SAM" id="Phobius"/>
    </source>
</evidence>
<keyword evidence="1" id="KW-1133">Transmembrane helix</keyword>
<dbReference type="InterPro" id="IPR012340">
    <property type="entry name" value="NA-bd_OB-fold"/>
</dbReference>
<feature type="transmembrane region" description="Helical" evidence="1">
    <location>
        <begin position="87"/>
        <end position="108"/>
    </location>
</feature>
<accession>A0A9D2G4P3</accession>
<evidence type="ECO:0000313" key="2">
    <source>
        <dbReference type="EMBL" id="HIZ72377.1"/>
    </source>
</evidence>
<feature type="transmembrane region" description="Helical" evidence="1">
    <location>
        <begin position="13"/>
        <end position="36"/>
    </location>
</feature>
<dbReference type="Gene3D" id="2.40.50.140">
    <property type="entry name" value="Nucleic acid-binding proteins"/>
    <property type="match status" value="1"/>
</dbReference>
<keyword evidence="1" id="KW-0812">Transmembrane</keyword>
<evidence type="ECO:0008006" key="4">
    <source>
        <dbReference type="Google" id="ProtNLM"/>
    </source>
</evidence>
<evidence type="ECO:0000313" key="3">
    <source>
        <dbReference type="Proteomes" id="UP000824102"/>
    </source>
</evidence>
<sequence length="189" mass="20220">MDWLSQLTPIEHVFFWMAVIASVALVVQIILLIVSFGGGADSDFTDFDGDMDTDGGLSFFTVKGITAFFALGGWCGFAAASYLPDNIWAPILIAVATGAAALVAVGFAMRGVAKLQCSGNVVKEKLEGLTATVYVSVPPARSGRGKVTLTAQGRYMEIDAVTDEEERIPVDVEVEIVSYKEDFAVVKRK</sequence>
<name>A0A9D2G4P3_9FIRM</name>
<dbReference type="AlphaFoldDB" id="A0A9D2G4P3"/>
<proteinExistence type="predicted"/>
<organism evidence="2 3">
    <name type="scientific">Candidatus Gallimonas intestinavium</name>
    <dbReference type="NCBI Taxonomy" id="2838603"/>
    <lineage>
        <taxon>Bacteria</taxon>
        <taxon>Bacillati</taxon>
        <taxon>Bacillota</taxon>
        <taxon>Clostridia</taxon>
        <taxon>Candidatus Gallimonas</taxon>
    </lineage>
</organism>
<dbReference type="EMBL" id="DXBB01000041">
    <property type="protein sequence ID" value="HIZ72377.1"/>
    <property type="molecule type" value="Genomic_DNA"/>
</dbReference>
<keyword evidence="1" id="KW-0472">Membrane</keyword>
<reference evidence="2" key="2">
    <citation type="submission" date="2021-04" db="EMBL/GenBank/DDBJ databases">
        <authorList>
            <person name="Gilroy R."/>
        </authorList>
    </citation>
    <scope>NUCLEOTIDE SEQUENCE</scope>
    <source>
        <strain evidence="2">ChiW7-2402</strain>
    </source>
</reference>
<protein>
    <recommendedName>
        <fullName evidence="4">NfeD-like C-terminal domain-containing protein</fullName>
    </recommendedName>
</protein>
<dbReference type="Proteomes" id="UP000824102">
    <property type="component" value="Unassembled WGS sequence"/>
</dbReference>
<gene>
    <name evidence="2" type="ORF">H9964_02210</name>
</gene>
<comment type="caution">
    <text evidence="2">The sequence shown here is derived from an EMBL/GenBank/DDBJ whole genome shotgun (WGS) entry which is preliminary data.</text>
</comment>